<evidence type="ECO:0000256" key="2">
    <source>
        <dbReference type="ARBA" id="ARBA00005898"/>
    </source>
</evidence>
<comment type="subcellular location">
    <subcellularLocation>
        <location evidence="8 9">Cytoplasm</location>
    </subcellularLocation>
</comment>
<comment type="function">
    <text evidence="8">Catalyzes the addition of an amino acid to the nucleotide precursor UDP-N-acetylmuramoyl-L-alanyl-D-glutamate (UMAG) in the biosynthesis of bacterial cell-wall peptidoglycan.</text>
</comment>
<feature type="binding site" evidence="8">
    <location>
        <position position="173"/>
    </location>
    <ligand>
        <name>UDP-N-acetyl-alpha-D-muramoyl-L-alanyl-D-glutamate</name>
        <dbReference type="ChEBI" id="CHEBI:83900"/>
    </ligand>
</feature>
<feature type="domain" description="Mur ligase N-terminal catalytic" evidence="10">
    <location>
        <begin position="15"/>
        <end position="91"/>
    </location>
</feature>
<dbReference type="SUPFAM" id="SSF63418">
    <property type="entry name" value="MurE/MurF N-terminal domain"/>
    <property type="match status" value="1"/>
</dbReference>
<reference evidence="13 14" key="1">
    <citation type="submission" date="2018-11" db="EMBL/GenBank/DDBJ databases">
        <title>Clostridium sp. nov., a member of the family Erysipelotrichaceae isolated from pig faeces.</title>
        <authorList>
            <person name="Chang Y.-H."/>
        </authorList>
    </citation>
    <scope>NUCLEOTIDE SEQUENCE [LARGE SCALE GENOMIC DNA]</scope>
    <source>
        <strain evidence="13 14">YH-panp20</strain>
    </source>
</reference>
<evidence type="ECO:0000256" key="8">
    <source>
        <dbReference type="HAMAP-Rule" id="MF_00208"/>
    </source>
</evidence>
<dbReference type="GO" id="GO:0005737">
    <property type="term" value="C:cytoplasm"/>
    <property type="evidence" value="ECO:0007669"/>
    <property type="project" value="UniProtKB-SubCell"/>
</dbReference>
<dbReference type="GO" id="GO:0016881">
    <property type="term" value="F:acid-amino acid ligase activity"/>
    <property type="evidence" value="ECO:0007669"/>
    <property type="project" value="UniProtKB-UniRule"/>
</dbReference>
<evidence type="ECO:0000256" key="6">
    <source>
        <dbReference type="ARBA" id="ARBA00023306"/>
    </source>
</evidence>
<protein>
    <recommendedName>
        <fullName evidence="8">UDP-N-acetylmuramyl-tripeptide synthetase</fullName>
        <ecNumber evidence="8">6.3.2.-</ecNumber>
    </recommendedName>
    <alternativeName>
        <fullName evidence="8">UDP-MurNAc-tripeptide synthetase</fullName>
    </alternativeName>
</protein>
<comment type="cofactor">
    <cofactor evidence="8">
        <name>Mg(2+)</name>
        <dbReference type="ChEBI" id="CHEBI:18420"/>
    </cofactor>
</comment>
<evidence type="ECO:0000313" key="14">
    <source>
        <dbReference type="Proteomes" id="UP000276568"/>
    </source>
</evidence>
<gene>
    <name evidence="8" type="primary">murE</name>
    <name evidence="13" type="ORF">EDX97_03205</name>
</gene>
<dbReference type="NCBIfam" id="NF001126">
    <property type="entry name" value="PRK00139.1-4"/>
    <property type="match status" value="1"/>
</dbReference>
<feature type="binding site" evidence="8">
    <location>
        <begin position="146"/>
        <end position="147"/>
    </location>
    <ligand>
        <name>UDP-N-acetyl-alpha-D-muramoyl-L-alanyl-D-glutamate</name>
        <dbReference type="ChEBI" id="CHEBI:83900"/>
    </ligand>
</feature>
<dbReference type="InterPro" id="IPR036565">
    <property type="entry name" value="Mur-like_cat_sf"/>
</dbReference>
<feature type="binding site" evidence="8">
    <location>
        <position position="179"/>
    </location>
    <ligand>
        <name>UDP-N-acetyl-alpha-D-muramoyl-L-alanyl-D-glutamate</name>
        <dbReference type="ChEBI" id="CHEBI:83900"/>
    </ligand>
</feature>
<dbReference type="Pfam" id="PF01225">
    <property type="entry name" value="Mur_ligase"/>
    <property type="match status" value="1"/>
</dbReference>
<keyword evidence="5 8" id="KW-0573">Peptidoglycan synthesis</keyword>
<keyword evidence="4 8" id="KW-0133">Cell shape</keyword>
<accession>A0A3N0I3I1</accession>
<dbReference type="InterPro" id="IPR013221">
    <property type="entry name" value="Mur_ligase_cen"/>
</dbReference>
<dbReference type="EC" id="6.3.2.-" evidence="8"/>
<dbReference type="InterPro" id="IPR005761">
    <property type="entry name" value="UDP-N-AcMur-Glu-dNH2Pim_ligase"/>
</dbReference>
<keyword evidence="6 8" id="KW-0131">Cell cycle</keyword>
<dbReference type="Pfam" id="PF02875">
    <property type="entry name" value="Mur_ligase_C"/>
    <property type="match status" value="1"/>
</dbReference>
<dbReference type="PANTHER" id="PTHR23135">
    <property type="entry name" value="MUR LIGASE FAMILY MEMBER"/>
    <property type="match status" value="1"/>
</dbReference>
<feature type="binding site" evidence="8">
    <location>
        <position position="181"/>
    </location>
    <ligand>
        <name>UDP-N-acetyl-alpha-D-muramoyl-L-alanyl-D-glutamate</name>
        <dbReference type="ChEBI" id="CHEBI:83900"/>
    </ligand>
</feature>
<dbReference type="HAMAP" id="MF_00208">
    <property type="entry name" value="MurE"/>
    <property type="match status" value="1"/>
</dbReference>
<dbReference type="InterPro" id="IPR000713">
    <property type="entry name" value="Mur_ligase_N"/>
</dbReference>
<evidence type="ECO:0000256" key="4">
    <source>
        <dbReference type="ARBA" id="ARBA00022960"/>
    </source>
</evidence>
<keyword evidence="8 13" id="KW-0436">Ligase</keyword>
<keyword evidence="8" id="KW-0460">Magnesium</keyword>
<dbReference type="OrthoDB" id="9800958at2"/>
<evidence type="ECO:0000256" key="7">
    <source>
        <dbReference type="ARBA" id="ARBA00023316"/>
    </source>
</evidence>
<evidence type="ECO:0000256" key="5">
    <source>
        <dbReference type="ARBA" id="ARBA00022984"/>
    </source>
</evidence>
<proteinExistence type="inferred from homology"/>
<dbReference type="UniPathway" id="UPA00219"/>
<keyword evidence="8" id="KW-0547">Nucleotide-binding</keyword>
<evidence type="ECO:0000256" key="9">
    <source>
        <dbReference type="RuleBase" id="RU004135"/>
    </source>
</evidence>
<evidence type="ECO:0000259" key="12">
    <source>
        <dbReference type="Pfam" id="PF08245"/>
    </source>
</evidence>
<dbReference type="Gene3D" id="3.40.1190.10">
    <property type="entry name" value="Mur-like, catalytic domain"/>
    <property type="match status" value="1"/>
</dbReference>
<dbReference type="NCBIfam" id="TIGR01085">
    <property type="entry name" value="murE"/>
    <property type="match status" value="1"/>
</dbReference>
<evidence type="ECO:0000259" key="10">
    <source>
        <dbReference type="Pfam" id="PF01225"/>
    </source>
</evidence>
<feature type="domain" description="Mur ligase C-terminal" evidence="11">
    <location>
        <begin position="325"/>
        <end position="451"/>
    </location>
</feature>
<evidence type="ECO:0000256" key="1">
    <source>
        <dbReference type="ARBA" id="ARBA00004752"/>
    </source>
</evidence>
<feature type="binding site" evidence="8">
    <location>
        <begin position="105"/>
        <end position="111"/>
    </location>
    <ligand>
        <name>ATP</name>
        <dbReference type="ChEBI" id="CHEBI:30616"/>
    </ligand>
</feature>
<dbReference type="SUPFAM" id="SSF53244">
    <property type="entry name" value="MurD-like peptide ligases, peptide-binding domain"/>
    <property type="match status" value="1"/>
</dbReference>
<dbReference type="GO" id="GO:0051301">
    <property type="term" value="P:cell division"/>
    <property type="evidence" value="ECO:0007669"/>
    <property type="project" value="UniProtKB-KW"/>
</dbReference>
<keyword evidence="8" id="KW-0963">Cytoplasm</keyword>
<dbReference type="GO" id="GO:0071555">
    <property type="term" value="P:cell wall organization"/>
    <property type="evidence" value="ECO:0007669"/>
    <property type="project" value="UniProtKB-KW"/>
</dbReference>
<dbReference type="InterPro" id="IPR004101">
    <property type="entry name" value="Mur_ligase_C"/>
</dbReference>
<organism evidence="13 14">
    <name type="scientific">Absicoccus porci</name>
    <dbReference type="NCBI Taxonomy" id="2486576"/>
    <lineage>
        <taxon>Bacteria</taxon>
        <taxon>Bacillati</taxon>
        <taxon>Bacillota</taxon>
        <taxon>Erysipelotrichia</taxon>
        <taxon>Erysipelotrichales</taxon>
        <taxon>Erysipelotrichaceae</taxon>
        <taxon>Absicoccus</taxon>
    </lineage>
</organism>
<dbReference type="RefSeq" id="WP_128519744.1">
    <property type="nucleotide sequence ID" value="NZ_JALFCT010000029.1"/>
</dbReference>
<evidence type="ECO:0000259" key="11">
    <source>
        <dbReference type="Pfam" id="PF02875"/>
    </source>
</evidence>
<dbReference type="InterPro" id="IPR036615">
    <property type="entry name" value="Mur_ligase_C_dom_sf"/>
</dbReference>
<dbReference type="AlphaFoldDB" id="A0A3N0I3I1"/>
<keyword evidence="3 8" id="KW-0132">Cell division</keyword>
<keyword evidence="14" id="KW-1185">Reference proteome</keyword>
<feature type="binding site" evidence="8">
    <location>
        <position position="22"/>
    </location>
    <ligand>
        <name>UDP-N-acetyl-alpha-D-muramoyl-L-alanyl-D-glutamate</name>
        <dbReference type="ChEBI" id="CHEBI:83900"/>
    </ligand>
</feature>
<comment type="pathway">
    <text evidence="1 8 9">Cell wall biogenesis; peptidoglycan biosynthesis.</text>
</comment>
<dbReference type="GO" id="GO:0009252">
    <property type="term" value="P:peptidoglycan biosynthetic process"/>
    <property type="evidence" value="ECO:0007669"/>
    <property type="project" value="UniProtKB-UniRule"/>
</dbReference>
<dbReference type="GO" id="GO:0000287">
    <property type="term" value="F:magnesium ion binding"/>
    <property type="evidence" value="ECO:0007669"/>
    <property type="project" value="UniProtKB-UniRule"/>
</dbReference>
<sequence length="499" mass="56076">MRLSKLFKNAPTTNVTGLCFDSRKVQPGNVYFCLPGMTHDGHEFIKQAVEKGAICIVHSKELKPEEMPVGAIYIRVADTVDAMNQAARIFYSKPSDKMLMYGITGTNGKSTIANVIRNIRNKKEPTGYIGTIAIEYGNVRLQPDLTTPDALFLQEKLSEMVRHGMKACALEVSSHGLAQRRVDGINFDVAIFTNLTYDHLDYHGTMKSYFEAKSLLFSERVKPTGKSILNIDDACFEKLQRISQAPVITYGIEHECDYRAINVQILPKQSKFDLVYQGKTYPVVTNLVATYNVYNLLAAIAALHETDMDLDVILEACKNLPQVDGRLEQIDMGQPFHVIVDFAHTPDGMKKMFQFGRQIAQTHKLISVFGSAGKRDVAKRKVFGELADQYCDYIILTEDDPRDEDPAVIADQIEEGIESSNHVFIEDRYEAIRQAIESANPGDCVLLLGKGDEPYIYRENGRAPYKGDNVIAKECISKYCRHINEAVDDVNEDESFIEE</sequence>
<dbReference type="GO" id="GO:0005524">
    <property type="term" value="F:ATP binding"/>
    <property type="evidence" value="ECO:0007669"/>
    <property type="project" value="UniProtKB-UniRule"/>
</dbReference>
<comment type="PTM">
    <text evidence="8">Carboxylation is probably crucial for Mg(2+) binding and, consequently, for the gamma-phosphate positioning of ATP.</text>
</comment>
<dbReference type="Pfam" id="PF08245">
    <property type="entry name" value="Mur_ligase_M"/>
    <property type="match status" value="1"/>
</dbReference>
<keyword evidence="8" id="KW-0067">ATP-binding</keyword>
<comment type="caution">
    <text evidence="8">Lacks conserved residue(s) required for the propagation of feature annotation.</text>
</comment>
<dbReference type="GO" id="GO:0008360">
    <property type="term" value="P:regulation of cell shape"/>
    <property type="evidence" value="ECO:0007669"/>
    <property type="project" value="UniProtKB-KW"/>
</dbReference>
<feature type="modified residue" description="N6-carboxylysine" evidence="8">
    <location>
        <position position="213"/>
    </location>
</feature>
<dbReference type="InterPro" id="IPR035911">
    <property type="entry name" value="MurE/MurF_N"/>
</dbReference>
<feature type="domain" description="Mur ligase central" evidence="12">
    <location>
        <begin position="103"/>
        <end position="302"/>
    </location>
</feature>
<dbReference type="EMBL" id="RJQC01000001">
    <property type="protein sequence ID" value="RNM31581.1"/>
    <property type="molecule type" value="Genomic_DNA"/>
</dbReference>
<comment type="similarity">
    <text evidence="2 8">Belongs to the MurCDEF family. MurE subfamily.</text>
</comment>
<keyword evidence="7 8" id="KW-0961">Cell wall biogenesis/degradation</keyword>
<evidence type="ECO:0000313" key="13">
    <source>
        <dbReference type="EMBL" id="RNM31581.1"/>
    </source>
</evidence>
<dbReference type="SUPFAM" id="SSF53623">
    <property type="entry name" value="MurD-like peptide ligases, catalytic domain"/>
    <property type="match status" value="1"/>
</dbReference>
<comment type="caution">
    <text evidence="13">The sequence shown here is derived from an EMBL/GenBank/DDBJ whole genome shotgun (WGS) entry which is preliminary data.</text>
</comment>
<dbReference type="Gene3D" id="3.90.190.20">
    <property type="entry name" value="Mur ligase, C-terminal domain"/>
    <property type="match status" value="1"/>
</dbReference>
<name>A0A3N0I3I1_9FIRM</name>
<evidence type="ECO:0000256" key="3">
    <source>
        <dbReference type="ARBA" id="ARBA00022618"/>
    </source>
</evidence>
<dbReference type="Proteomes" id="UP000276568">
    <property type="component" value="Unassembled WGS sequence"/>
</dbReference>
<dbReference type="Gene3D" id="3.40.1390.10">
    <property type="entry name" value="MurE/MurF, N-terminal domain"/>
    <property type="match status" value="1"/>
</dbReference>
<dbReference type="PANTHER" id="PTHR23135:SF4">
    <property type="entry name" value="UDP-N-ACETYLMURAMOYL-L-ALANYL-D-GLUTAMATE--2,6-DIAMINOPIMELATE LIGASE MURE HOMOLOG, CHLOROPLASTIC"/>
    <property type="match status" value="1"/>
</dbReference>